<keyword evidence="1" id="KW-0472">Membrane</keyword>
<keyword evidence="1" id="KW-1133">Transmembrane helix</keyword>
<organism evidence="2 3">
    <name type="scientific">Proteiniclasticum ruminis</name>
    <dbReference type="NCBI Taxonomy" id="398199"/>
    <lineage>
        <taxon>Bacteria</taxon>
        <taxon>Bacillati</taxon>
        <taxon>Bacillota</taxon>
        <taxon>Clostridia</taxon>
        <taxon>Eubacteriales</taxon>
        <taxon>Clostridiaceae</taxon>
        <taxon>Proteiniclasticum</taxon>
    </lineage>
</organism>
<keyword evidence="1" id="KW-0812">Transmembrane</keyword>
<dbReference type="AlphaFoldDB" id="A0A1G8KB10"/>
<sequence>MEKEHPKSIHCTGVCRFMIPALVVLLLLFSAYYLVEEAKGRHDKTFVILTQRGEEVLRVPLRDSSMETREIPIVHKGEDLKLTLEIRGKSARILSKDKIRYSMESLSESTWIHDKEDIFLYEPYELKLYFE</sequence>
<dbReference type="Proteomes" id="UP000183255">
    <property type="component" value="Unassembled WGS sequence"/>
</dbReference>
<proteinExistence type="predicted"/>
<reference evidence="2 3" key="1">
    <citation type="submission" date="2016-10" db="EMBL/GenBank/DDBJ databases">
        <authorList>
            <person name="de Groot N.N."/>
        </authorList>
    </citation>
    <scope>NUCLEOTIDE SEQUENCE [LARGE SCALE GENOMIC DNA]</scope>
    <source>
        <strain evidence="2 3">CGMCC 1.5058</strain>
    </source>
</reference>
<name>A0A1G8KB10_9CLOT</name>
<evidence type="ECO:0000256" key="1">
    <source>
        <dbReference type="SAM" id="Phobius"/>
    </source>
</evidence>
<evidence type="ECO:0008006" key="4">
    <source>
        <dbReference type="Google" id="ProtNLM"/>
    </source>
</evidence>
<gene>
    <name evidence="2" type="ORF">SAMN05421804_102242</name>
</gene>
<dbReference type="EMBL" id="FNDZ01000002">
    <property type="protein sequence ID" value="SDI40040.1"/>
    <property type="molecule type" value="Genomic_DNA"/>
</dbReference>
<dbReference type="RefSeq" id="WP_031577790.1">
    <property type="nucleotide sequence ID" value="NZ_FNDZ01000002.1"/>
</dbReference>
<protein>
    <recommendedName>
        <fullName evidence="4">NusG domain-containing protein</fullName>
    </recommendedName>
</protein>
<evidence type="ECO:0000313" key="2">
    <source>
        <dbReference type="EMBL" id="SDI40040.1"/>
    </source>
</evidence>
<accession>A0A1G8KB10</accession>
<feature type="transmembrane region" description="Helical" evidence="1">
    <location>
        <begin position="17"/>
        <end position="35"/>
    </location>
</feature>
<evidence type="ECO:0000313" key="3">
    <source>
        <dbReference type="Proteomes" id="UP000183255"/>
    </source>
</evidence>